<comment type="cofactor">
    <cofactor evidence="1 19">
        <name>FAD</name>
        <dbReference type="ChEBI" id="CHEBI:57692"/>
    </cofactor>
</comment>
<dbReference type="PRINTS" id="PR00411">
    <property type="entry name" value="PNDRDTASEI"/>
</dbReference>
<feature type="binding site" evidence="20">
    <location>
        <position position="691"/>
    </location>
    <ligand>
        <name>[4Fe-4S] cluster</name>
        <dbReference type="ChEBI" id="CHEBI:49883"/>
    </ligand>
</feature>
<dbReference type="Pfam" id="PF18267">
    <property type="entry name" value="Rubredoxin_C"/>
    <property type="match status" value="1"/>
</dbReference>
<dbReference type="InterPro" id="IPR036136">
    <property type="entry name" value="Nit/Sulf_reduc_fer-like_dom_sf"/>
</dbReference>
<dbReference type="Gene3D" id="3.30.390.30">
    <property type="match status" value="1"/>
</dbReference>
<evidence type="ECO:0000313" key="27">
    <source>
        <dbReference type="Proteomes" id="UP000261739"/>
    </source>
</evidence>
<comment type="cofactor">
    <cofactor evidence="17">
        <name>[2Fe-2S] cluster</name>
        <dbReference type="ChEBI" id="CHEBI:190135"/>
    </cofactor>
</comment>
<accession>A0A3D4T1W1</accession>
<dbReference type="InterPro" id="IPR041854">
    <property type="entry name" value="BFD-like_2Fe2S-bd_dom_sf"/>
</dbReference>
<feature type="domain" description="BFD-like [2Fe-2S]-binding" evidence="23">
    <location>
        <begin position="471"/>
        <end position="518"/>
    </location>
</feature>
<dbReference type="Pfam" id="PF01077">
    <property type="entry name" value="NIR_SIR"/>
    <property type="match status" value="1"/>
</dbReference>
<keyword evidence="13" id="KW-0560">Oxidoreductase</keyword>
<keyword evidence="12 19" id="KW-0274">FAD</keyword>
<dbReference type="PRINTS" id="PR00368">
    <property type="entry name" value="FADPNR"/>
</dbReference>
<comment type="caution">
    <text evidence="26">The sequence shown here is derived from an EMBL/GenBank/DDBJ whole genome shotgun (WGS) entry which is preliminary data.</text>
</comment>
<dbReference type="AlphaFoldDB" id="A0A3D4T1W1"/>
<dbReference type="GO" id="GO:0051537">
    <property type="term" value="F:2 iron, 2 sulfur cluster binding"/>
    <property type="evidence" value="ECO:0007669"/>
    <property type="project" value="UniProtKB-KW"/>
</dbReference>
<keyword evidence="14 20" id="KW-0408">Iron</keyword>
<keyword evidence="7 20" id="KW-0349">Heme</keyword>
<dbReference type="Gene3D" id="3.50.50.60">
    <property type="entry name" value="FAD/NAD(P)-binding domain"/>
    <property type="match status" value="2"/>
</dbReference>
<dbReference type="EC" id="1.8.7.1" evidence="5"/>
<evidence type="ECO:0000313" key="26">
    <source>
        <dbReference type="EMBL" id="HCT15536.1"/>
    </source>
</evidence>
<evidence type="ECO:0000256" key="15">
    <source>
        <dbReference type="ARBA" id="ARBA00023014"/>
    </source>
</evidence>
<comment type="cofactor">
    <cofactor evidence="20">
        <name>[4Fe-4S] cluster</name>
        <dbReference type="ChEBI" id="CHEBI:49883"/>
    </cofactor>
    <text evidence="20">Binds 1 [4Fe-4S] cluster per subunit.</text>
</comment>
<evidence type="ECO:0000256" key="14">
    <source>
        <dbReference type="ARBA" id="ARBA00023004"/>
    </source>
</evidence>
<dbReference type="SUPFAM" id="SSF56014">
    <property type="entry name" value="Nitrite and sulphite reductase 4Fe-4S domain-like"/>
    <property type="match status" value="1"/>
</dbReference>
<dbReference type="PROSITE" id="PS00365">
    <property type="entry name" value="NIR_SIR"/>
    <property type="match status" value="1"/>
</dbReference>
<dbReference type="NCBIfam" id="NF011565">
    <property type="entry name" value="PRK14989.1"/>
    <property type="match status" value="1"/>
</dbReference>
<comment type="cofactor">
    <cofactor evidence="20">
        <name>siroheme</name>
        <dbReference type="ChEBI" id="CHEBI:60052"/>
    </cofactor>
    <text evidence="20">Binds 1 siroheme per subunit.</text>
</comment>
<evidence type="ECO:0000259" key="24">
    <source>
        <dbReference type="Pfam" id="PF07992"/>
    </source>
</evidence>
<evidence type="ECO:0000256" key="12">
    <source>
        <dbReference type="ARBA" id="ARBA00022827"/>
    </source>
</evidence>
<dbReference type="InterPro" id="IPR016156">
    <property type="entry name" value="FAD/NAD-linked_Rdtase_dimer_sf"/>
</dbReference>
<dbReference type="EMBL" id="DQID01000313">
    <property type="protein sequence ID" value="HCT15536.1"/>
    <property type="molecule type" value="Genomic_DNA"/>
</dbReference>
<feature type="domain" description="Nitrite/Sulfite reductase ferredoxin-like" evidence="22">
    <location>
        <begin position="603"/>
        <end position="665"/>
    </location>
</feature>
<feature type="domain" description="Nitrite/sulphite reductase 4Fe-4S" evidence="21">
    <location>
        <begin position="676"/>
        <end position="812"/>
    </location>
</feature>
<keyword evidence="11" id="KW-0883">Thioether bond</keyword>
<dbReference type="GO" id="GO:0020037">
    <property type="term" value="F:heme binding"/>
    <property type="evidence" value="ECO:0007669"/>
    <property type="project" value="InterPro"/>
</dbReference>
<evidence type="ECO:0000256" key="3">
    <source>
        <dbReference type="ARBA" id="ARBA00005096"/>
    </source>
</evidence>
<keyword evidence="8 19" id="KW-0285">Flavoprotein</keyword>
<protein>
    <recommendedName>
        <fullName evidence="5">assimilatory sulfite reductase (ferredoxin)</fullName>
        <ecNumber evidence="5">1.8.7.1</ecNumber>
    </recommendedName>
</protein>
<dbReference type="InterPro" id="IPR017121">
    <property type="entry name" value="Nitrite_Rdtase_lsu"/>
</dbReference>
<keyword evidence="10 20" id="KW-0479">Metal-binding</keyword>
<comment type="catalytic activity">
    <reaction evidence="18">
        <text>hydrogen sulfide + 6 oxidized [2Fe-2S]-[ferredoxin] + 3 H2O = sulfite + 6 reduced [2Fe-2S]-[ferredoxin] + 7 H(+)</text>
        <dbReference type="Rhea" id="RHEA:23132"/>
        <dbReference type="Rhea" id="RHEA-COMP:10000"/>
        <dbReference type="Rhea" id="RHEA-COMP:10001"/>
        <dbReference type="ChEBI" id="CHEBI:15377"/>
        <dbReference type="ChEBI" id="CHEBI:15378"/>
        <dbReference type="ChEBI" id="CHEBI:17359"/>
        <dbReference type="ChEBI" id="CHEBI:29919"/>
        <dbReference type="ChEBI" id="CHEBI:33737"/>
        <dbReference type="ChEBI" id="CHEBI:33738"/>
        <dbReference type="EC" id="1.8.7.1"/>
    </reaction>
</comment>
<keyword evidence="9" id="KW-0001">2Fe-2S</keyword>
<dbReference type="InterPro" id="IPR005117">
    <property type="entry name" value="NiRdtase/SiRdtase_haem-b_fer"/>
</dbReference>
<comment type="pathway">
    <text evidence="3">Nitrogen metabolism; nitrate reduction (assimilation).</text>
</comment>
<dbReference type="GO" id="GO:0051539">
    <property type="term" value="F:4 iron, 4 sulfur cluster binding"/>
    <property type="evidence" value="ECO:0007669"/>
    <property type="project" value="UniProtKB-KW"/>
</dbReference>
<comment type="similarity">
    <text evidence="4">Belongs to the nitrite and sulfite reductase 4Fe-4S domain family.</text>
</comment>
<evidence type="ECO:0000256" key="4">
    <source>
        <dbReference type="ARBA" id="ARBA00010429"/>
    </source>
</evidence>
<evidence type="ECO:0000256" key="10">
    <source>
        <dbReference type="ARBA" id="ARBA00022723"/>
    </source>
</evidence>
<dbReference type="InterPro" id="IPR023753">
    <property type="entry name" value="FAD/NAD-binding_dom"/>
</dbReference>
<evidence type="ECO:0000256" key="1">
    <source>
        <dbReference type="ARBA" id="ARBA00001974"/>
    </source>
</evidence>
<dbReference type="GO" id="GO:0050660">
    <property type="term" value="F:flavin adenine dinucleotide binding"/>
    <property type="evidence" value="ECO:0007669"/>
    <property type="project" value="UniProtKB-UniRule"/>
</dbReference>
<dbReference type="InterPro" id="IPR006066">
    <property type="entry name" value="NO2/SO3_Rdtase_FeS/sirohaem_BS"/>
</dbReference>
<evidence type="ECO:0000256" key="5">
    <source>
        <dbReference type="ARBA" id="ARBA00012353"/>
    </source>
</evidence>
<dbReference type="SUPFAM" id="SSF51905">
    <property type="entry name" value="FAD/NAD(P)-binding domain"/>
    <property type="match status" value="2"/>
</dbReference>
<dbReference type="GO" id="GO:0046872">
    <property type="term" value="F:metal ion binding"/>
    <property type="evidence" value="ECO:0007669"/>
    <property type="project" value="UniProtKB-KW"/>
</dbReference>
<feature type="binding site" evidence="20">
    <location>
        <position position="725"/>
    </location>
    <ligand>
        <name>[4Fe-4S] cluster</name>
        <dbReference type="ChEBI" id="CHEBI:49883"/>
    </ligand>
</feature>
<dbReference type="Pfam" id="PF04324">
    <property type="entry name" value="Fer2_BFD"/>
    <property type="match status" value="1"/>
</dbReference>
<dbReference type="GO" id="GO:0042128">
    <property type="term" value="P:nitrate assimilation"/>
    <property type="evidence" value="ECO:0007669"/>
    <property type="project" value="UniProtKB-UniRule"/>
</dbReference>
<evidence type="ECO:0000259" key="23">
    <source>
        <dbReference type="Pfam" id="PF04324"/>
    </source>
</evidence>
<dbReference type="Gene3D" id="3.30.413.10">
    <property type="entry name" value="Sulfite Reductase Hemoprotein, domain 1"/>
    <property type="match status" value="1"/>
</dbReference>
<dbReference type="PANTHER" id="PTHR43809:SF1">
    <property type="entry name" value="NITRITE REDUCTASE (NADH) LARGE SUBUNIT"/>
    <property type="match status" value="1"/>
</dbReference>
<dbReference type="Proteomes" id="UP000261739">
    <property type="component" value="Unassembled WGS sequence"/>
</dbReference>
<evidence type="ECO:0000256" key="20">
    <source>
        <dbReference type="PIRSR" id="PIRSR037149-1"/>
    </source>
</evidence>
<dbReference type="InterPro" id="IPR012744">
    <property type="entry name" value="Nitri_red_NirB"/>
</dbReference>
<dbReference type="InterPro" id="IPR052034">
    <property type="entry name" value="NasD-like"/>
</dbReference>
<dbReference type="GO" id="GO:0050311">
    <property type="term" value="F:sulfite reductase (ferredoxin) activity"/>
    <property type="evidence" value="ECO:0007669"/>
    <property type="project" value="UniProtKB-EC"/>
</dbReference>
<dbReference type="GO" id="GO:0098809">
    <property type="term" value="F:nitrite reductase activity"/>
    <property type="evidence" value="ECO:0007669"/>
    <property type="project" value="InterPro"/>
</dbReference>
<dbReference type="InterPro" id="IPR006067">
    <property type="entry name" value="NO2/SO3_Rdtase_4Fe4S_dom"/>
</dbReference>
<comment type="function">
    <text evidence="2">Catalyzes the reduction of sulfite to sulfide, a step in the biosynthesis of sulfur-containing amino acids and cofactors.</text>
</comment>
<dbReference type="Pfam" id="PF07992">
    <property type="entry name" value="Pyr_redox_2"/>
    <property type="match status" value="1"/>
</dbReference>
<feature type="binding site" evidence="20">
    <location>
        <position position="685"/>
    </location>
    <ligand>
        <name>[4Fe-4S] cluster</name>
        <dbReference type="ChEBI" id="CHEBI:49883"/>
    </ligand>
</feature>
<evidence type="ECO:0000256" key="2">
    <source>
        <dbReference type="ARBA" id="ARBA00003247"/>
    </source>
</evidence>
<evidence type="ECO:0000256" key="11">
    <source>
        <dbReference type="ARBA" id="ARBA00022784"/>
    </source>
</evidence>
<evidence type="ECO:0000256" key="7">
    <source>
        <dbReference type="ARBA" id="ARBA00022617"/>
    </source>
</evidence>
<keyword evidence="16 19" id="KW-0534">Nitrate assimilation</keyword>
<keyword evidence="6 20" id="KW-0004">4Fe-4S</keyword>
<evidence type="ECO:0000256" key="9">
    <source>
        <dbReference type="ARBA" id="ARBA00022714"/>
    </source>
</evidence>
<dbReference type="STRING" id="863239.GCA_000213935_02366"/>
<dbReference type="Pfam" id="PF03460">
    <property type="entry name" value="NIR_SIR_ferr"/>
    <property type="match status" value="1"/>
</dbReference>
<gene>
    <name evidence="26" type="ORF">DIW82_12355</name>
</gene>
<dbReference type="FunFam" id="1.10.10.1100:FF:000002">
    <property type="entry name" value="Nitrite reductase large subunit"/>
    <property type="match status" value="1"/>
</dbReference>
<dbReference type="NCBIfam" id="TIGR02374">
    <property type="entry name" value="nitri_red_nirB"/>
    <property type="match status" value="1"/>
</dbReference>
<dbReference type="GO" id="GO:0015980">
    <property type="term" value="P:energy derivation by oxidation of organic compounds"/>
    <property type="evidence" value="ECO:0007669"/>
    <property type="project" value="UniProtKB-ARBA"/>
</dbReference>
<dbReference type="InterPro" id="IPR045854">
    <property type="entry name" value="NO2/SO3_Rdtase_4Fe4S_sf"/>
</dbReference>
<feature type="binding site" description="axial binding residue" evidence="20">
    <location>
        <position position="729"/>
    </location>
    <ligand>
        <name>siroheme</name>
        <dbReference type="ChEBI" id="CHEBI:60052"/>
    </ligand>
    <ligandPart>
        <name>Fe</name>
        <dbReference type="ChEBI" id="CHEBI:18248"/>
    </ligandPart>
</feature>
<dbReference type="PANTHER" id="PTHR43809">
    <property type="entry name" value="NITRITE REDUCTASE (NADH) LARGE SUBUNIT"/>
    <property type="match status" value="1"/>
</dbReference>
<proteinExistence type="inferred from homology"/>
<feature type="domain" description="NADH-rubredoxin oxidoreductase C-terminal" evidence="25">
    <location>
        <begin position="371"/>
        <end position="435"/>
    </location>
</feature>
<dbReference type="GO" id="GO:0050661">
    <property type="term" value="F:NADP binding"/>
    <property type="evidence" value="ECO:0007669"/>
    <property type="project" value="UniProtKB-UniRule"/>
</dbReference>
<dbReference type="Gene3D" id="1.10.10.1100">
    <property type="entry name" value="BFD-like [2Fe-2S]-binding domain"/>
    <property type="match status" value="1"/>
</dbReference>
<dbReference type="InterPro" id="IPR041575">
    <property type="entry name" value="Rubredoxin_C"/>
</dbReference>
<feature type="domain" description="FAD/NAD(P)-binding" evidence="24">
    <location>
        <begin position="26"/>
        <end position="333"/>
    </location>
</feature>
<sequence length="886" mass="92885">MTTGTATGTATGTDRSNDGDVTGGGIVIVGLGMVGHRTAGEILARDPAARVTVVSGEHCPAYDRVALSSYVGNWDRGLLEFDALPATVDRIDGTATAVDPGTRTLTVTDAAGETTDLPYDHLVLATGSHAFVPPVPGHDLPHCTVYRTLDDLDGIRETVESARARQLTAAGTDGTGGTGSTDVTVRAAVIGGGLLGLEAANALRLLGAEAHIIERSPRLMPIQVDAPGGALLADKIRELGVRVHTAATTDAITVSTVDPERLDIALSVETDGTGETGGRLTLTVDIVVFSTGVRPNDQLAGPAGLATAPRGGILVDRDCRTSDPHISAVGECAAVDGVCYGLVAPGYTTATIVADRLTGRTHTPFEDPDMSTKLKLLGVGVASFGDAHAVTPDARALNITDPVTGVYKKLVMASDNATLLGGVLVGDVEAYSLLRPMVGAALPGDPVSFIAPAGAGAPEVGVSALPDAAQICSCNSVTKGELCGAIHDGAHSVGDLKTCTKAGTSCGSCVNLLKKLLDAEGIEQSKAVCGHFDQSRAELFEIASSTGIRDFTTFIRRFGTGHGCEVCKPTLASIFATLDTSDHVLDDGRAALQDSNDRFLANIQRNGSYSVVPRMPAGQVTAEQLIVVGEIARDFDLYVKVTGAQRIDMFGARVEQLPEIWRRLVDAGMESGQAYGKSLRAVKSCVGTDWCRYGQQDSVKMAVELELRYRGLRSPHKLKMGVSGCARECAEARSKDVGVIATENGWNLYVGGNGGATPRHAELLAGDLDDSTLIAYIDRFLGFYVRTADRLQRTAHWIEETEGGLDHIRDVVCGDSLGIAGDLEEFVAAHVDAYTDEWTRVLEDPEKLSRFVSFVNAPGSPDPTIRFGQQDGRKVPLPAPAMPAAV</sequence>
<evidence type="ECO:0000256" key="17">
    <source>
        <dbReference type="ARBA" id="ARBA00034078"/>
    </source>
</evidence>
<name>A0A3D4T1W1_9CORY</name>
<evidence type="ECO:0000256" key="18">
    <source>
        <dbReference type="ARBA" id="ARBA00049518"/>
    </source>
</evidence>
<reference evidence="26 27" key="1">
    <citation type="journal article" date="2018" name="Nat. Biotechnol.">
        <title>A standardized bacterial taxonomy based on genome phylogeny substantially revises the tree of life.</title>
        <authorList>
            <person name="Parks D.H."/>
            <person name="Chuvochina M."/>
            <person name="Waite D.W."/>
            <person name="Rinke C."/>
            <person name="Skarshewski A."/>
            <person name="Chaumeil P.A."/>
            <person name="Hugenholtz P."/>
        </authorList>
    </citation>
    <scope>NUCLEOTIDE SEQUENCE [LARGE SCALE GENOMIC DNA]</scope>
    <source>
        <strain evidence="26">UBA11247</strain>
    </source>
</reference>
<evidence type="ECO:0000259" key="22">
    <source>
        <dbReference type="Pfam" id="PF03460"/>
    </source>
</evidence>
<dbReference type="InterPro" id="IPR007419">
    <property type="entry name" value="BFD-like_2Fe2S-bd_dom"/>
</dbReference>
<organism evidence="26 27">
    <name type="scientific">Corynebacterium nuruki</name>
    <dbReference type="NCBI Taxonomy" id="1032851"/>
    <lineage>
        <taxon>Bacteria</taxon>
        <taxon>Bacillati</taxon>
        <taxon>Actinomycetota</taxon>
        <taxon>Actinomycetes</taxon>
        <taxon>Mycobacteriales</taxon>
        <taxon>Corynebacteriaceae</taxon>
        <taxon>Corynebacterium</taxon>
    </lineage>
</organism>
<evidence type="ECO:0000256" key="13">
    <source>
        <dbReference type="ARBA" id="ARBA00023002"/>
    </source>
</evidence>
<evidence type="ECO:0000256" key="19">
    <source>
        <dbReference type="PIRNR" id="PIRNR037149"/>
    </source>
</evidence>
<evidence type="ECO:0000256" key="6">
    <source>
        <dbReference type="ARBA" id="ARBA00022485"/>
    </source>
</evidence>
<feature type="binding site" evidence="20">
    <location>
        <position position="729"/>
    </location>
    <ligand>
        <name>[4Fe-4S] cluster</name>
        <dbReference type="ChEBI" id="CHEBI:49883"/>
    </ligand>
</feature>
<evidence type="ECO:0000259" key="21">
    <source>
        <dbReference type="Pfam" id="PF01077"/>
    </source>
</evidence>
<dbReference type="FunFam" id="3.30.413.10:FF:000007">
    <property type="entry name" value="Nitrite reductase [NAD(P)H] large subunit"/>
    <property type="match status" value="1"/>
</dbReference>
<keyword evidence="15 20" id="KW-0411">Iron-sulfur</keyword>
<dbReference type="PRINTS" id="PR00397">
    <property type="entry name" value="SIROHAEM"/>
</dbReference>
<dbReference type="SUPFAM" id="SSF55124">
    <property type="entry name" value="Nitrite/Sulfite reductase N-terminal domain-like"/>
    <property type="match status" value="1"/>
</dbReference>
<dbReference type="PIRSF" id="PIRSF037149">
    <property type="entry name" value="NirB"/>
    <property type="match status" value="1"/>
</dbReference>
<evidence type="ECO:0000256" key="16">
    <source>
        <dbReference type="ARBA" id="ARBA00023063"/>
    </source>
</evidence>
<dbReference type="InterPro" id="IPR036188">
    <property type="entry name" value="FAD/NAD-bd_sf"/>
</dbReference>
<dbReference type="UniPathway" id="UPA00653"/>
<evidence type="ECO:0000256" key="8">
    <source>
        <dbReference type="ARBA" id="ARBA00022630"/>
    </source>
</evidence>
<evidence type="ECO:0000259" key="25">
    <source>
        <dbReference type="Pfam" id="PF18267"/>
    </source>
</evidence>